<comment type="caution">
    <text evidence="3">The sequence shown here is derived from an EMBL/GenBank/DDBJ whole genome shotgun (WGS) entry which is preliminary data.</text>
</comment>
<protein>
    <submittedName>
        <fullName evidence="3">Class I SAM-dependent methyltransferase</fullName>
        <ecNumber evidence="3">2.1.1.-</ecNumber>
    </submittedName>
</protein>
<evidence type="ECO:0000259" key="2">
    <source>
        <dbReference type="Pfam" id="PF13649"/>
    </source>
</evidence>
<feature type="domain" description="Methyltransferase" evidence="2">
    <location>
        <begin position="41"/>
        <end position="132"/>
    </location>
</feature>
<organism evidence="3 4">
    <name type="scientific">Candidatus Cetobacterium colombiensis</name>
    <dbReference type="NCBI Taxonomy" id="3073100"/>
    <lineage>
        <taxon>Bacteria</taxon>
        <taxon>Fusobacteriati</taxon>
        <taxon>Fusobacteriota</taxon>
        <taxon>Fusobacteriia</taxon>
        <taxon>Fusobacteriales</taxon>
        <taxon>Fusobacteriaceae</taxon>
        <taxon>Cetobacterium</taxon>
    </lineage>
</organism>
<dbReference type="RefSeq" id="WP_320313727.1">
    <property type="nucleotide sequence ID" value="NZ_JAVIKH010000008.1"/>
</dbReference>
<dbReference type="InterPro" id="IPR029063">
    <property type="entry name" value="SAM-dependent_MTases_sf"/>
</dbReference>
<dbReference type="GO" id="GO:0032259">
    <property type="term" value="P:methylation"/>
    <property type="evidence" value="ECO:0007669"/>
    <property type="project" value="UniProtKB-KW"/>
</dbReference>
<dbReference type="PANTHER" id="PTHR43861">
    <property type="entry name" value="TRANS-ACONITATE 2-METHYLTRANSFERASE-RELATED"/>
    <property type="match status" value="1"/>
</dbReference>
<reference evidence="4" key="1">
    <citation type="submission" date="2023-07" db="EMBL/GenBank/DDBJ databases">
        <authorList>
            <person name="Colorado M.A."/>
            <person name="Villamil L.M."/>
            <person name="Melo J.F."/>
            <person name="Rodriguez J.A."/>
            <person name="Ruiz R.Y."/>
        </authorList>
    </citation>
    <scope>NUCLEOTIDE SEQUENCE [LARGE SCALE GENOMIC DNA]</scope>
    <source>
        <strain evidence="4">C33</strain>
    </source>
</reference>
<name>A0ABU4WCT1_9FUSO</name>
<dbReference type="CDD" id="cd02440">
    <property type="entry name" value="AdoMet_MTases"/>
    <property type="match status" value="1"/>
</dbReference>
<keyword evidence="4" id="KW-1185">Reference proteome</keyword>
<evidence type="ECO:0000313" key="4">
    <source>
        <dbReference type="Proteomes" id="UP001279681"/>
    </source>
</evidence>
<keyword evidence="3" id="KW-0489">Methyltransferase</keyword>
<proteinExistence type="predicted"/>
<dbReference type="Gene3D" id="2.20.25.110">
    <property type="entry name" value="S-adenosyl-L-methionine-dependent methyltransferases"/>
    <property type="match status" value="1"/>
</dbReference>
<accession>A0ABU4WCT1</accession>
<evidence type="ECO:0000313" key="3">
    <source>
        <dbReference type="EMBL" id="MDX8336323.1"/>
    </source>
</evidence>
<dbReference type="EMBL" id="JAVIKH010000008">
    <property type="protein sequence ID" value="MDX8336323.1"/>
    <property type="molecule type" value="Genomic_DNA"/>
</dbReference>
<evidence type="ECO:0000256" key="1">
    <source>
        <dbReference type="ARBA" id="ARBA00022679"/>
    </source>
</evidence>
<dbReference type="SUPFAM" id="SSF53335">
    <property type="entry name" value="S-adenosyl-L-methionine-dependent methyltransferases"/>
    <property type="match status" value="1"/>
</dbReference>
<sequence>MYYKNFSKVYDKFMQHCDYDQWANLVKEKIKESGVQGKKLLDLGCGTGETLLRLKDDYECSGLDLSVDMLTIANKKLKNKGVKLFQGDMREFDTGETYDIIVSLFDTVNHLTSLEDLDDLMKCIYSNLNPNGIYIFDVINRDFMNEMFPGGTYYDDRKDMTVIWEHFQEEDLDIVEAVYFVKNRAGHYEKLKEFYEKRIFEEFEIRKIVEKNNLNLLSIGKNDRIAGQRFFYMVKK</sequence>
<dbReference type="GO" id="GO:0008168">
    <property type="term" value="F:methyltransferase activity"/>
    <property type="evidence" value="ECO:0007669"/>
    <property type="project" value="UniProtKB-KW"/>
</dbReference>
<keyword evidence="1 3" id="KW-0808">Transferase</keyword>
<gene>
    <name evidence="3" type="ORF">RFV38_07420</name>
</gene>
<dbReference type="InterPro" id="IPR041698">
    <property type="entry name" value="Methyltransf_25"/>
</dbReference>
<dbReference type="Gene3D" id="3.40.50.150">
    <property type="entry name" value="Vaccinia Virus protein VP39"/>
    <property type="match status" value="1"/>
</dbReference>
<dbReference type="Pfam" id="PF13649">
    <property type="entry name" value="Methyltransf_25"/>
    <property type="match status" value="1"/>
</dbReference>
<dbReference type="EC" id="2.1.1.-" evidence="3"/>
<dbReference type="Proteomes" id="UP001279681">
    <property type="component" value="Unassembled WGS sequence"/>
</dbReference>